<evidence type="ECO:0000313" key="6">
    <source>
        <dbReference type="Proteomes" id="UP000570166"/>
    </source>
</evidence>
<organism evidence="5 6">
    <name type="scientific">Sphingomonas chungangi</name>
    <dbReference type="NCBI Taxonomy" id="2683589"/>
    <lineage>
        <taxon>Bacteria</taxon>
        <taxon>Pseudomonadati</taxon>
        <taxon>Pseudomonadota</taxon>
        <taxon>Alphaproteobacteria</taxon>
        <taxon>Sphingomonadales</taxon>
        <taxon>Sphingomonadaceae</taxon>
        <taxon>Sphingomonas</taxon>
    </lineage>
</organism>
<accession>A0A838LBM3</accession>
<dbReference type="RefSeq" id="WP_160362758.1">
    <property type="nucleotide sequence ID" value="NZ_JACEIB010000026.1"/>
</dbReference>
<comment type="caution">
    <text evidence="5">The sequence shown here is derived from an EMBL/GenBank/DDBJ whole genome shotgun (WGS) entry which is preliminary data.</text>
</comment>
<dbReference type="InterPro" id="IPR002734">
    <property type="entry name" value="RibDG_C"/>
</dbReference>
<dbReference type="SUPFAM" id="SSF53597">
    <property type="entry name" value="Dihydrofolate reductase-like"/>
    <property type="match status" value="1"/>
</dbReference>
<dbReference type="GO" id="GO:0008703">
    <property type="term" value="F:5-amino-6-(5-phosphoribosylamino)uracil reductase activity"/>
    <property type="evidence" value="ECO:0007669"/>
    <property type="project" value="InterPro"/>
</dbReference>
<protein>
    <submittedName>
        <fullName evidence="5">Dihydrofolate reductase family protein</fullName>
    </submittedName>
</protein>
<dbReference type="Pfam" id="PF01872">
    <property type="entry name" value="RibD_C"/>
    <property type="match status" value="1"/>
</dbReference>
<dbReference type="GO" id="GO:0009231">
    <property type="term" value="P:riboflavin biosynthetic process"/>
    <property type="evidence" value="ECO:0007669"/>
    <property type="project" value="InterPro"/>
</dbReference>
<dbReference type="PANTHER" id="PTHR38011:SF7">
    <property type="entry name" value="2,5-DIAMINO-6-RIBOSYLAMINO-4(3H)-PYRIMIDINONE 5'-PHOSPHATE REDUCTASE"/>
    <property type="match status" value="1"/>
</dbReference>
<evidence type="ECO:0000259" key="4">
    <source>
        <dbReference type="Pfam" id="PF01872"/>
    </source>
</evidence>
<sequence length="234" mass="25024">MPDRPRIICLMSSSIDGGLHASRCTASPDGSVKDWSGLYEKLHGELGGDAWLVGRTTMAEMSKGEPHAPAEAGEVERPHHFAQRNANQYAIAVDTRGQLHFRGSEIGGDHAVVLLGGGVSDEHLAELTGDGVSYIVSENDRVDLRTSLEILRSELGIETLLLEGGAAINGSFLAEGLVDELHVVVSPTLDARQDMEAIVSHGEDGLKGRVQLSLLDCRRLDRGAVHLKYAVTSA</sequence>
<evidence type="ECO:0000313" key="5">
    <source>
        <dbReference type="EMBL" id="MBA2935536.1"/>
    </source>
</evidence>
<reference evidence="5 6" key="1">
    <citation type="submission" date="2020-07" db="EMBL/GenBank/DDBJ databases">
        <authorList>
            <person name="Sun Q."/>
        </authorList>
    </citation>
    <scope>NUCLEOTIDE SEQUENCE [LARGE SCALE GENOMIC DNA]</scope>
    <source>
        <strain evidence="5 6">CGMCC 1.13654</strain>
    </source>
</reference>
<keyword evidence="2" id="KW-0521">NADP</keyword>
<proteinExistence type="predicted"/>
<name>A0A838LBM3_9SPHN</name>
<feature type="domain" description="Bacterial bifunctional deaminase-reductase C-terminal" evidence="4">
    <location>
        <begin position="5"/>
        <end position="189"/>
    </location>
</feature>
<dbReference type="InterPro" id="IPR050765">
    <property type="entry name" value="Riboflavin_Biosynth_HTPR"/>
</dbReference>
<evidence type="ECO:0000256" key="1">
    <source>
        <dbReference type="ARBA" id="ARBA00005104"/>
    </source>
</evidence>
<dbReference type="PANTHER" id="PTHR38011">
    <property type="entry name" value="DIHYDROFOLATE REDUCTASE FAMILY PROTEIN (AFU_ORTHOLOGUE AFUA_8G06820)"/>
    <property type="match status" value="1"/>
</dbReference>
<comment type="pathway">
    <text evidence="1">Cofactor biosynthesis; riboflavin biosynthesis.</text>
</comment>
<dbReference type="Proteomes" id="UP000570166">
    <property type="component" value="Unassembled WGS sequence"/>
</dbReference>
<keyword evidence="3" id="KW-0560">Oxidoreductase</keyword>
<dbReference type="EMBL" id="JACEIB010000026">
    <property type="protein sequence ID" value="MBA2935536.1"/>
    <property type="molecule type" value="Genomic_DNA"/>
</dbReference>
<dbReference type="InterPro" id="IPR024072">
    <property type="entry name" value="DHFR-like_dom_sf"/>
</dbReference>
<dbReference type="AlphaFoldDB" id="A0A838LBM3"/>
<evidence type="ECO:0000256" key="3">
    <source>
        <dbReference type="ARBA" id="ARBA00023002"/>
    </source>
</evidence>
<gene>
    <name evidence="5" type="ORF">HZF05_15730</name>
</gene>
<dbReference type="Gene3D" id="3.40.430.10">
    <property type="entry name" value="Dihydrofolate Reductase, subunit A"/>
    <property type="match status" value="1"/>
</dbReference>
<keyword evidence="6" id="KW-1185">Reference proteome</keyword>
<evidence type="ECO:0000256" key="2">
    <source>
        <dbReference type="ARBA" id="ARBA00022857"/>
    </source>
</evidence>